<evidence type="ECO:0000256" key="21">
    <source>
        <dbReference type="ARBA" id="ARBA00036501"/>
    </source>
</evidence>
<dbReference type="GO" id="GO:0005789">
    <property type="term" value="C:endoplasmic reticulum membrane"/>
    <property type="evidence" value="ECO:0007669"/>
    <property type="project" value="UniProtKB-SubCell"/>
</dbReference>
<comment type="similarity">
    <text evidence="5">Belongs to the 3-beta-HSD family.</text>
</comment>
<dbReference type="EC" id="1.1.1.145" evidence="23"/>
<comment type="similarity">
    <text evidence="18">Belongs to the FMN-dependent alpha-hydroxy acid dehydrogenase family.</text>
</comment>
<evidence type="ECO:0000256" key="24">
    <source>
        <dbReference type="ARBA" id="ARBA00039803"/>
    </source>
</evidence>
<keyword evidence="17" id="KW-0511">Multifunctional enzyme</keyword>
<dbReference type="InterPro" id="IPR036291">
    <property type="entry name" value="NAD(P)-bd_dom_sf"/>
</dbReference>
<dbReference type="FunFam" id="3.20.20.70:FF:000056">
    <property type="entry name" value="hydroxyacid oxidase 2"/>
    <property type="match status" value="1"/>
</dbReference>
<dbReference type="EMBL" id="JACAGC010000021">
    <property type="protein sequence ID" value="KAF6293189.1"/>
    <property type="molecule type" value="Genomic_DNA"/>
</dbReference>
<dbReference type="GO" id="GO:0010181">
    <property type="term" value="F:FMN binding"/>
    <property type="evidence" value="ECO:0007669"/>
    <property type="project" value="InterPro"/>
</dbReference>
<evidence type="ECO:0000256" key="20">
    <source>
        <dbReference type="ARBA" id="ARBA00029327"/>
    </source>
</evidence>
<evidence type="ECO:0000256" key="25">
    <source>
        <dbReference type="ARBA" id="ARBA00050090"/>
    </source>
</evidence>
<evidence type="ECO:0000259" key="28">
    <source>
        <dbReference type="PROSITE" id="PS51349"/>
    </source>
</evidence>
<gene>
    <name evidence="30" type="primary">HAO2</name>
    <name evidence="29" type="ORF">mRhiFer1_009077</name>
</gene>
<evidence type="ECO:0000256" key="27">
    <source>
        <dbReference type="ARBA" id="ARBA00060577"/>
    </source>
</evidence>
<evidence type="ECO:0000256" key="2">
    <source>
        <dbReference type="ARBA" id="ARBA00004304"/>
    </source>
</evidence>
<keyword evidence="15" id="KW-0413">Isomerase</keyword>
<dbReference type="GO" id="GO:0031966">
    <property type="term" value="C:mitochondrial membrane"/>
    <property type="evidence" value="ECO:0007669"/>
    <property type="project" value="UniProtKB-SubCell"/>
</dbReference>
<dbReference type="InterPro" id="IPR037396">
    <property type="entry name" value="FMN_HAD"/>
</dbReference>
<evidence type="ECO:0000256" key="15">
    <source>
        <dbReference type="ARBA" id="ARBA00023235"/>
    </source>
</evidence>
<keyword evidence="11" id="KW-0560">Oxidoreductase</keyword>
<accession>A0A671FTU0</accession>
<dbReference type="RefSeq" id="XP_032948241.1">
    <property type="nucleotide sequence ID" value="XM_033092350.1"/>
</dbReference>
<dbReference type="InterPro" id="IPR000262">
    <property type="entry name" value="FMN-dep_DH"/>
</dbReference>
<keyword evidence="9" id="KW-0256">Endoplasmic reticulum</keyword>
<evidence type="ECO:0000256" key="26">
    <source>
        <dbReference type="ARBA" id="ARBA00057122"/>
    </source>
</evidence>
<comment type="catalytic activity">
    <reaction evidence="21">
        <text>a 3-oxo-Delta(5)-steroid = a 3-oxo-Delta(4)-steroid</text>
        <dbReference type="Rhea" id="RHEA:14709"/>
        <dbReference type="ChEBI" id="CHEBI:47907"/>
        <dbReference type="ChEBI" id="CHEBI:47909"/>
        <dbReference type="EC" id="5.3.3.1"/>
    </reaction>
</comment>
<keyword evidence="14" id="KW-0472">Membrane</keyword>
<name>A0A671FTU0_RHIFE</name>
<sequence length="711" mass="79306">MPMVCVTDFEAQARELLSKSTWDYIEGGAEEGITRDDNIAAFKKIRLRPRYLKDVSHVDTRTTIQGAEISAPICIAPTGFHCLAWPDGEMSTARAAQAAGICYITSTYASCTLEDVVATAPRGLRWFQLYVQLDRQLNKQLIQKVESLGFKALVVTVDVPKLGNRRHDIRNQLDLKTNLLLKDLRSPKERSSAPYLQMSPIDSSLCWDDLSWLQSVTQLPIILKGILTKEDAELAVKHKVHGIIVSNHGGRQLDGVAASIDALTEVVAAVKGKIEVYMDGGIRTGSDVLKALALGAKCVFLGRPVLWGLACKGERGVEEVLNILKDEFHTSMALTGLAMAGWSCLVTGAGGFLGQRIIRLLVEEKELQEIRALDKVFRPELREEFSKLQGKVKLTLLEGDILDEQCVKRACQGTSAVIHAASVIDVFNIIPKETILNVNLKGTQNLLEACAQASVPVFIYTSTIEVAGPNSYREVIQNAHEEEHHETRWSSPYPYSKKLAEKAVLAANGWALKNGGTLYTCALRPPFIYGEGSPLLYGFIDHALKNNRVLTHNSKLSIVNPAYVGNVAWAHILALRALRDPKKVPNIQGQFYYISDDTPHQSYDDLNYTLSKEWGFSLDSRMSLPISLKYWLGFLLEIVTFLLSPVYRFRPPFNRHIVTLLNSVFTISYKKAQRELGYEPLFSWEKAKEKTMEWVGSLVEQHKATLKAKTH</sequence>
<feature type="domain" description="FMN hydroxy acid dehydrogenase" evidence="28">
    <location>
        <begin position="1"/>
        <end position="353"/>
    </location>
</feature>
<evidence type="ECO:0000256" key="23">
    <source>
        <dbReference type="ARBA" id="ARBA00038967"/>
    </source>
</evidence>
<dbReference type="GO" id="GO:0003854">
    <property type="term" value="F:3-beta-hydroxy-Delta5-steroid dehydrogenase (NAD+) activity"/>
    <property type="evidence" value="ECO:0007669"/>
    <property type="project" value="UniProtKB-EC"/>
</dbReference>
<dbReference type="GO" id="GO:0004769">
    <property type="term" value="F:steroid Delta-isomerase activity"/>
    <property type="evidence" value="ECO:0007669"/>
    <property type="project" value="UniProtKB-EC"/>
</dbReference>
<keyword evidence="7" id="KW-0285">Flavoprotein</keyword>
<keyword evidence="7" id="KW-0288">FMN</keyword>
<evidence type="ECO:0000313" key="32">
    <source>
        <dbReference type="Proteomes" id="UP000585614"/>
    </source>
</evidence>
<dbReference type="Pfam" id="PF01070">
    <property type="entry name" value="FMN_dh"/>
    <property type="match status" value="1"/>
</dbReference>
<reference evidence="30 31" key="3">
    <citation type="submission" date="2018-12" db="EMBL/GenBank/DDBJ databases">
        <title>G10K-VGP greater horseshoe bat female genome, primary haplotype.</title>
        <authorList>
            <person name="Teeling E."/>
            <person name="Myers G."/>
            <person name="Vernes S."/>
            <person name="Pippel M."/>
            <person name="Winkler S."/>
            <person name="Fedrigo O."/>
            <person name="Rhie A."/>
            <person name="Koren S."/>
            <person name="Phillippy A."/>
            <person name="Lewin H."/>
            <person name="Damas J."/>
            <person name="Howe K."/>
            <person name="Mountcastle J."/>
            <person name="Jarvis E.D."/>
        </authorList>
    </citation>
    <scope>NUCLEOTIDE SEQUENCE [LARGE SCALE GENOMIC DNA]</scope>
</reference>
<dbReference type="OrthoDB" id="1925334at2759"/>
<dbReference type="EC" id="5.3.3.1" evidence="22"/>
<keyword evidence="16" id="KW-0755">Steroidogenesis</keyword>
<comment type="catalytic activity">
    <reaction evidence="20">
        <text>2-hydroxyoctanoate + O2 = 2-oxooctanoate + H2O2</text>
        <dbReference type="Rhea" id="RHEA:67940"/>
        <dbReference type="ChEBI" id="CHEBI:15379"/>
        <dbReference type="ChEBI" id="CHEBI:16240"/>
        <dbReference type="ChEBI" id="CHEBI:133514"/>
        <dbReference type="ChEBI" id="CHEBI:176689"/>
    </reaction>
    <physiologicalReaction direction="left-to-right" evidence="20">
        <dbReference type="Rhea" id="RHEA:67941"/>
    </physiologicalReaction>
</comment>
<dbReference type="GO" id="GO:0005782">
    <property type="term" value="C:peroxisomal matrix"/>
    <property type="evidence" value="ECO:0007669"/>
    <property type="project" value="TreeGrafter"/>
</dbReference>
<keyword evidence="10" id="KW-1133">Transmembrane helix</keyword>
<evidence type="ECO:0000256" key="8">
    <source>
        <dbReference type="ARBA" id="ARBA00022692"/>
    </source>
</evidence>
<evidence type="ECO:0000256" key="14">
    <source>
        <dbReference type="ARBA" id="ARBA00023136"/>
    </source>
</evidence>
<evidence type="ECO:0000256" key="1">
    <source>
        <dbReference type="ARBA" id="ARBA00001917"/>
    </source>
</evidence>
<evidence type="ECO:0000256" key="4">
    <source>
        <dbReference type="ARBA" id="ARBA00005202"/>
    </source>
</evidence>
<organism evidence="30 31">
    <name type="scientific">Rhinolophus ferrumequinum</name>
    <name type="common">Greater horseshoe bat</name>
    <dbReference type="NCBI Taxonomy" id="59479"/>
    <lineage>
        <taxon>Eukaryota</taxon>
        <taxon>Metazoa</taxon>
        <taxon>Chordata</taxon>
        <taxon>Craniata</taxon>
        <taxon>Vertebrata</taxon>
        <taxon>Euteleostomi</taxon>
        <taxon>Mammalia</taxon>
        <taxon>Eutheria</taxon>
        <taxon>Laurasiatheria</taxon>
        <taxon>Chiroptera</taxon>
        <taxon>Yinpterochiroptera</taxon>
        <taxon>Rhinolophoidea</taxon>
        <taxon>Rhinolophidae</taxon>
        <taxon>Rhinolophinae</taxon>
        <taxon>Rhinolophus</taxon>
    </lineage>
</organism>
<dbReference type="GO" id="GO:0001561">
    <property type="term" value="P:fatty acid alpha-oxidation"/>
    <property type="evidence" value="ECO:0007669"/>
    <property type="project" value="TreeGrafter"/>
</dbReference>
<dbReference type="CDD" id="cd02809">
    <property type="entry name" value="alpha_hydroxyacid_oxid_FMN"/>
    <property type="match status" value="1"/>
</dbReference>
<protein>
    <recommendedName>
        <fullName evidence="24">3 beta-hydroxysteroid dehydrogenase/Delta 5--&gt;4-isomerase</fullName>
        <ecNumber evidence="23">1.1.1.145</ecNumber>
        <ecNumber evidence="6">1.1.3.15</ecNumber>
        <ecNumber evidence="22">5.3.3.1</ecNumber>
    </recommendedName>
</protein>
<dbReference type="Gene3D" id="3.40.50.720">
    <property type="entry name" value="NAD(P)-binding Rossmann-like Domain"/>
    <property type="match status" value="1"/>
</dbReference>
<comment type="pathway">
    <text evidence="4">Lipid metabolism; steroid biosynthesis.</text>
</comment>
<dbReference type="Proteomes" id="UP000472240">
    <property type="component" value="Chromosome 22"/>
</dbReference>
<evidence type="ECO:0000313" key="29">
    <source>
        <dbReference type="EMBL" id="KAF6293189.1"/>
    </source>
</evidence>
<dbReference type="InterPro" id="IPR008259">
    <property type="entry name" value="FMN_hydac_DH_AS"/>
</dbReference>
<evidence type="ECO:0000256" key="3">
    <source>
        <dbReference type="ARBA" id="ARBA00004389"/>
    </source>
</evidence>
<evidence type="ECO:0000256" key="22">
    <source>
        <dbReference type="ARBA" id="ARBA00038856"/>
    </source>
</evidence>
<dbReference type="OMA" id="HETRWSS"/>
<comment type="pathway">
    <text evidence="27">Steroid biosynthesis.</text>
</comment>
<dbReference type="InterPro" id="IPR013785">
    <property type="entry name" value="Aldolase_TIM"/>
</dbReference>
<dbReference type="FunFam" id="3.40.50.720:FF:000220">
    <property type="entry name" value="3 beta-hydroxysteroid dehydrogenase/Delta 5--&gt;4-isomerase type 1"/>
    <property type="match status" value="1"/>
</dbReference>
<dbReference type="RefSeq" id="XP_032948239.1">
    <property type="nucleotide sequence ID" value="XM_033092348.1"/>
</dbReference>
<dbReference type="InterPro" id="IPR012133">
    <property type="entry name" value="Alpha-hydoxy_acid_DH_FMN"/>
</dbReference>
<keyword evidence="12" id="KW-0520">NAD</keyword>
<evidence type="ECO:0000256" key="11">
    <source>
        <dbReference type="ARBA" id="ARBA00023002"/>
    </source>
</evidence>
<evidence type="ECO:0000256" key="17">
    <source>
        <dbReference type="ARBA" id="ARBA00023268"/>
    </source>
</evidence>
<dbReference type="EC" id="1.1.3.15" evidence="6"/>
<dbReference type="GO" id="GO:0003973">
    <property type="term" value="F:(S)-2-hydroxy-acid oxidase activity"/>
    <property type="evidence" value="ECO:0007669"/>
    <property type="project" value="UniProtKB-EC"/>
</dbReference>
<evidence type="ECO:0000256" key="18">
    <source>
        <dbReference type="ARBA" id="ARBA00024042"/>
    </source>
</evidence>
<reference evidence="29 32" key="4">
    <citation type="journal article" date="2020" name="Nature">
        <title>Six reference-quality genomes reveal evolution of bat adaptations.</title>
        <authorList>
            <person name="Jebb D."/>
            <person name="Huang Z."/>
            <person name="Pippel M."/>
            <person name="Hughes G.M."/>
            <person name="Lavrichenko K."/>
            <person name="Devanna P."/>
            <person name="Winkler S."/>
            <person name="Jermiin L.S."/>
            <person name="Skirmuntt E.C."/>
            <person name="Katzourakis A."/>
            <person name="Burkitt-Gray L."/>
            <person name="Ray D.A."/>
            <person name="Sullivan K.A.M."/>
            <person name="Roscito J.G."/>
            <person name="Kirilenko B.M."/>
            <person name="Davalos L.M."/>
            <person name="Corthals A.P."/>
            <person name="Power M.L."/>
            <person name="Jones G."/>
            <person name="Ransome R.D."/>
            <person name="Dechmann D.K.N."/>
            <person name="Locatelli A.G."/>
            <person name="Puechmaille S.J."/>
            <person name="Fedrigo O."/>
            <person name="Jarvis E.D."/>
            <person name="Hiller M."/>
            <person name="Vernes S.C."/>
            <person name="Myers E.W."/>
            <person name="Teeling E.C."/>
        </authorList>
    </citation>
    <scope>NUCLEOTIDE SEQUENCE [LARGE SCALE GENOMIC DNA]</scope>
    <source>
        <strain evidence="29">MRhiFer1</strain>
        <tissue evidence="29">Lung</tissue>
    </source>
</reference>
<dbReference type="PROSITE" id="PS51349">
    <property type="entry name" value="FMN_HYDROXY_ACID_DH_2"/>
    <property type="match status" value="1"/>
</dbReference>
<dbReference type="PANTHER" id="PTHR10578">
    <property type="entry name" value="S -2-HYDROXY-ACID OXIDASE-RELATED"/>
    <property type="match status" value="1"/>
</dbReference>
<proteinExistence type="inferred from homology"/>
<evidence type="ECO:0000256" key="5">
    <source>
        <dbReference type="ARBA" id="ARBA00009219"/>
    </source>
</evidence>
<dbReference type="KEGG" id="rfq:117014453"/>
<comment type="subcellular location">
    <subcellularLocation>
        <location evidence="3">Endoplasmic reticulum membrane</location>
        <topology evidence="3">Single-pass membrane protein</topology>
    </subcellularLocation>
    <subcellularLocation>
        <location evidence="2">Mitochondrion membrane</location>
        <topology evidence="2">Single-pass membrane protein</topology>
    </subcellularLocation>
</comment>
<evidence type="ECO:0000313" key="30">
    <source>
        <dbReference type="Ensembl" id="ENSRFEP00010028989.1"/>
    </source>
</evidence>
<keyword evidence="31" id="KW-1185">Reference proteome</keyword>
<keyword evidence="13" id="KW-0496">Mitochondrion</keyword>
<dbReference type="AlphaFoldDB" id="A0A671FTU0"/>
<comment type="catalytic activity">
    <reaction evidence="19">
        <text>a (2S)-2-hydroxycarboxylate + O2 = a 2-oxocarboxylate + H2O2</text>
        <dbReference type="Rhea" id="RHEA:16789"/>
        <dbReference type="ChEBI" id="CHEBI:15379"/>
        <dbReference type="ChEBI" id="CHEBI:16240"/>
        <dbReference type="ChEBI" id="CHEBI:35179"/>
        <dbReference type="ChEBI" id="CHEBI:58123"/>
        <dbReference type="EC" id="1.1.3.15"/>
    </reaction>
    <physiologicalReaction direction="left-to-right" evidence="19">
        <dbReference type="Rhea" id="RHEA:16790"/>
    </physiologicalReaction>
</comment>
<dbReference type="GO" id="GO:0006694">
    <property type="term" value="P:steroid biosynthetic process"/>
    <property type="evidence" value="ECO:0007669"/>
    <property type="project" value="UniProtKB-KW"/>
</dbReference>
<dbReference type="PANTHER" id="PTHR10578:SF149">
    <property type="entry name" value="2-HYDROXYACID OXIDASE 2"/>
    <property type="match status" value="1"/>
</dbReference>
<evidence type="ECO:0000256" key="7">
    <source>
        <dbReference type="ARBA" id="ARBA00022643"/>
    </source>
</evidence>
<keyword evidence="8" id="KW-0812">Transmembrane</keyword>
<dbReference type="Gene3D" id="3.20.20.70">
    <property type="entry name" value="Aldolase class I"/>
    <property type="match status" value="1"/>
</dbReference>
<dbReference type="SUPFAM" id="SSF51395">
    <property type="entry name" value="FMN-linked oxidoreductases"/>
    <property type="match status" value="1"/>
</dbReference>
<comment type="catalytic activity">
    <reaction evidence="25">
        <text>a 3beta-hydroxy-Delta(5)-steroid + NAD(+) = a 3-oxo-Delta(5)-steroid + NADH + H(+)</text>
        <dbReference type="Rhea" id="RHEA:24076"/>
        <dbReference type="ChEBI" id="CHEBI:1722"/>
        <dbReference type="ChEBI" id="CHEBI:15378"/>
        <dbReference type="ChEBI" id="CHEBI:47907"/>
        <dbReference type="ChEBI" id="CHEBI:57540"/>
        <dbReference type="ChEBI" id="CHEBI:57945"/>
        <dbReference type="EC" id="1.1.1.145"/>
    </reaction>
</comment>
<comment type="cofactor">
    <cofactor evidence="1">
        <name>FMN</name>
        <dbReference type="ChEBI" id="CHEBI:58210"/>
    </cofactor>
</comment>
<evidence type="ECO:0000256" key="19">
    <source>
        <dbReference type="ARBA" id="ARBA00029325"/>
    </source>
</evidence>
<dbReference type="Pfam" id="PF01073">
    <property type="entry name" value="3Beta_HSD"/>
    <property type="match status" value="1"/>
</dbReference>
<reference evidence="30" key="5">
    <citation type="submission" date="2025-05" db="UniProtKB">
        <authorList>
            <consortium name="Ensembl"/>
        </authorList>
    </citation>
    <scope>IDENTIFICATION</scope>
</reference>
<dbReference type="SUPFAM" id="SSF51735">
    <property type="entry name" value="NAD(P)-binding Rossmann-fold domains"/>
    <property type="match status" value="1"/>
</dbReference>
<dbReference type="RefSeq" id="XP_032948240.1">
    <property type="nucleotide sequence ID" value="XM_033092349.1"/>
</dbReference>
<reference evidence="30 31" key="2">
    <citation type="journal article" date="2018" name="Annu Rev Anim Biosci">
        <title>Bat Biology, Genomes, and the Bat1K Project: To Generate Chromosome-Level Genomes for All Living Bat Species.</title>
        <authorList>
            <person name="Teeling E.C."/>
            <person name="Vernes S.C."/>
            <person name="Davalos L.M."/>
            <person name="Ray D.A."/>
            <person name="Gilbert M.T.P."/>
            <person name="Myers E."/>
        </authorList>
    </citation>
    <scope>NUCLEOTIDE SEQUENCE</scope>
</reference>
<dbReference type="PROSITE" id="PS00557">
    <property type="entry name" value="FMN_HYDROXY_ACID_DH_1"/>
    <property type="match status" value="1"/>
</dbReference>
<evidence type="ECO:0000313" key="31">
    <source>
        <dbReference type="Proteomes" id="UP000472240"/>
    </source>
</evidence>
<dbReference type="InterPro" id="IPR002225">
    <property type="entry name" value="3Beta_OHSteriod_DH/Estase"/>
</dbReference>
<evidence type="ECO:0000256" key="13">
    <source>
        <dbReference type="ARBA" id="ARBA00023128"/>
    </source>
</evidence>
<dbReference type="GeneTree" id="ENSGT00940000155444"/>
<dbReference type="RefSeq" id="XP_032948238.1">
    <property type="nucleotide sequence ID" value="XM_033092347.1"/>
</dbReference>
<dbReference type="Proteomes" id="UP000585614">
    <property type="component" value="Unassembled WGS sequence"/>
</dbReference>
<evidence type="ECO:0000256" key="6">
    <source>
        <dbReference type="ARBA" id="ARBA00013087"/>
    </source>
</evidence>
<dbReference type="Ensembl" id="ENSRFET00010031469.1">
    <property type="protein sequence ID" value="ENSRFEP00010028989.1"/>
    <property type="gene ID" value="ENSRFEG00010019185.1"/>
</dbReference>
<evidence type="ECO:0000256" key="10">
    <source>
        <dbReference type="ARBA" id="ARBA00022989"/>
    </source>
</evidence>
<evidence type="ECO:0000256" key="12">
    <source>
        <dbReference type="ARBA" id="ARBA00023027"/>
    </source>
</evidence>
<reference evidence="30 31" key="1">
    <citation type="journal article" date="2015" name="Annu Rev Anim Biosci">
        <title>The Genome 10K Project: a way forward.</title>
        <authorList>
            <person name="Koepfli K.P."/>
            <person name="Paten B."/>
            <person name="O'Brien S.J."/>
            <person name="Koepfli K.P."/>
            <person name="Paten B."/>
            <person name="Antunes A."/>
            <person name="Belov K."/>
            <person name="Bustamante C."/>
            <person name="Castoe T.A."/>
            <person name="Clawson H."/>
            <person name="Crawford A.J."/>
            <person name="Diekhans M."/>
            <person name="Distel D."/>
            <person name="Durbin R."/>
            <person name="Earl D."/>
            <person name="Fujita M.K."/>
            <person name="Gamble T."/>
            <person name="Georges A."/>
            <person name="Gemmell N."/>
            <person name="Gilbert M.T."/>
            <person name="Graves J.M."/>
            <person name="Green R.E."/>
            <person name="Hickey G."/>
            <person name="Jarvis E.D."/>
            <person name="Johnson W."/>
            <person name="Komissarov A."/>
            <person name="Korf I."/>
            <person name="Kuhn R."/>
            <person name="Larkin D.M."/>
            <person name="Lewin H."/>
            <person name="Lopez J.V."/>
            <person name="Ma J."/>
            <person name="Marques-Bonet T."/>
            <person name="Miller W."/>
            <person name="Murphy R."/>
            <person name="Pevzner P."/>
            <person name="Shapiro B."/>
            <person name="Steiner C."/>
            <person name="Tamazian G."/>
            <person name="Venkatesh B."/>
            <person name="Wang J."/>
            <person name="Wayne R."/>
            <person name="Wiley E."/>
            <person name="Yang H."/>
            <person name="Zhang G."/>
            <person name="Haussler D."/>
            <person name="Ryder O."/>
            <person name="O'Brien S.J."/>
        </authorList>
    </citation>
    <scope>NUCLEOTIDE SEQUENCE</scope>
</reference>
<comment type="function">
    <text evidence="26">3-beta-HSD is a bifunctional enzyme, that catalyzes the oxidative conversion of Delta(5)-ene-3-beta-hydroxy steroid, and the oxidative conversion of ketosteroids. The 3-beta-HSD enzymatic system plays a crucial role in the biosynthesis of all classes of hormonal steroids.</text>
</comment>
<evidence type="ECO:0000256" key="16">
    <source>
        <dbReference type="ARBA" id="ARBA00023250"/>
    </source>
</evidence>
<evidence type="ECO:0000256" key="9">
    <source>
        <dbReference type="ARBA" id="ARBA00022824"/>
    </source>
</evidence>
<dbReference type="CTD" id="51179"/>
<dbReference type="GeneID" id="117014453"/>